<protein>
    <recommendedName>
        <fullName evidence="4">Type 4 fimbrial biogenesis protein PilX N-terminal domain-containing protein</fullName>
    </recommendedName>
</protein>
<dbReference type="RefSeq" id="WP_272446025.1">
    <property type="nucleotide sequence ID" value="NZ_JAMQKC010000005.1"/>
</dbReference>
<keyword evidence="3" id="KW-1185">Reference proteome</keyword>
<dbReference type="AlphaFoldDB" id="A0A9X3WC21"/>
<keyword evidence="1" id="KW-0812">Transmembrane</keyword>
<name>A0A9X3WC21_9BACI</name>
<evidence type="ECO:0000256" key="1">
    <source>
        <dbReference type="SAM" id="Phobius"/>
    </source>
</evidence>
<proteinExistence type="predicted"/>
<sequence>MKSILLKVTRNQSGAALLIILFIILFLSIIATVTLKSTTYGLEKVTTNKKAQEEFYRAEGAIEIVLAEMKAYDDGIFEYLKNFNQRTYKEIGGKDLAVDIEVDHDLDTINLEPTDATTPPEVKVTLDSKYDNSTLEHDKSTVSRILNFSIYPTPFSGGDALKYYESFYAKENNTVNVNVNSSQLTQEIYNSILEKYNIDWSNWKDDEGNFYPSIGKSDIPYDFNEVPSKIIRLEEISYDGKSGEGPLILEIPSDTVVFVKNVLIGGSGGVSELIIEGVLIAQKFESGANSNLVINGGLITEEYYANTNTYSVTGEERGINCSLLPEACEKDEDSNKTYIYKFDSDTIDFSTKPN</sequence>
<reference evidence="2" key="1">
    <citation type="submission" date="2022-06" db="EMBL/GenBank/DDBJ databases">
        <title>Aquibacillus sp. a new bacterium isolated from soil saline samples.</title>
        <authorList>
            <person name="Galisteo C."/>
            <person name="De La Haba R."/>
            <person name="Sanchez-Porro C."/>
            <person name="Ventosa A."/>
        </authorList>
    </citation>
    <scope>NUCLEOTIDE SEQUENCE</scope>
    <source>
        <strain evidence="2">3ASR75-54</strain>
    </source>
</reference>
<evidence type="ECO:0000313" key="2">
    <source>
        <dbReference type="EMBL" id="MDC3416975.1"/>
    </source>
</evidence>
<organism evidence="2 3">
    <name type="scientific">Aquibacillus salsiterrae</name>
    <dbReference type="NCBI Taxonomy" id="2950439"/>
    <lineage>
        <taxon>Bacteria</taxon>
        <taxon>Bacillati</taxon>
        <taxon>Bacillota</taxon>
        <taxon>Bacilli</taxon>
        <taxon>Bacillales</taxon>
        <taxon>Bacillaceae</taxon>
        <taxon>Aquibacillus</taxon>
    </lineage>
</organism>
<comment type="caution">
    <text evidence="2">The sequence shown here is derived from an EMBL/GenBank/DDBJ whole genome shotgun (WGS) entry which is preliminary data.</text>
</comment>
<evidence type="ECO:0000313" key="3">
    <source>
        <dbReference type="Proteomes" id="UP001145069"/>
    </source>
</evidence>
<accession>A0A9X3WC21</accession>
<keyword evidence="1" id="KW-1133">Transmembrane helix</keyword>
<dbReference type="EMBL" id="JAMQKC010000005">
    <property type="protein sequence ID" value="MDC3416975.1"/>
    <property type="molecule type" value="Genomic_DNA"/>
</dbReference>
<evidence type="ECO:0008006" key="4">
    <source>
        <dbReference type="Google" id="ProtNLM"/>
    </source>
</evidence>
<dbReference type="Proteomes" id="UP001145069">
    <property type="component" value="Unassembled WGS sequence"/>
</dbReference>
<feature type="transmembrane region" description="Helical" evidence="1">
    <location>
        <begin position="15"/>
        <end position="35"/>
    </location>
</feature>
<gene>
    <name evidence="2" type="ORF">NC799_08570</name>
</gene>
<keyword evidence="1" id="KW-0472">Membrane</keyword>